<feature type="compositionally biased region" description="Basic residues" evidence="1">
    <location>
        <begin position="15"/>
        <end position="34"/>
    </location>
</feature>
<feature type="compositionally biased region" description="Low complexity" evidence="1">
    <location>
        <begin position="53"/>
        <end position="62"/>
    </location>
</feature>
<feature type="region of interest" description="Disordered" evidence="1">
    <location>
        <begin position="1"/>
        <end position="62"/>
    </location>
</feature>
<comment type="caution">
    <text evidence="2">The sequence shown here is derived from an EMBL/GenBank/DDBJ whole genome shotgun (WGS) entry which is preliminary data.</text>
</comment>
<dbReference type="AlphaFoldDB" id="A0A3A9JHJ2"/>
<evidence type="ECO:0000313" key="2">
    <source>
        <dbReference type="EMBL" id="RKK03054.1"/>
    </source>
</evidence>
<proteinExistence type="predicted"/>
<organism evidence="2 3">
    <name type="scientific">Teichococcus wenyumeiae</name>
    <dbReference type="NCBI Taxonomy" id="2478470"/>
    <lineage>
        <taxon>Bacteria</taxon>
        <taxon>Pseudomonadati</taxon>
        <taxon>Pseudomonadota</taxon>
        <taxon>Alphaproteobacteria</taxon>
        <taxon>Acetobacterales</taxon>
        <taxon>Roseomonadaceae</taxon>
        <taxon>Roseomonas</taxon>
    </lineage>
</organism>
<reference evidence="2 3" key="1">
    <citation type="submission" date="2018-09" db="EMBL/GenBank/DDBJ databases">
        <title>Roseomonas sp. nov., isolated from feces of Tibetan antelopes in the Qinghai-Tibet plateau, China.</title>
        <authorList>
            <person name="Tian Z."/>
        </authorList>
    </citation>
    <scope>NUCLEOTIDE SEQUENCE [LARGE SCALE GENOMIC DNA]</scope>
    <source>
        <strain evidence="2 3">Z24</strain>
    </source>
</reference>
<dbReference type="Proteomes" id="UP000278036">
    <property type="component" value="Unassembled WGS sequence"/>
</dbReference>
<protein>
    <submittedName>
        <fullName evidence="2">Uncharacterized protein</fullName>
    </submittedName>
</protein>
<name>A0A3A9JHJ2_9PROT</name>
<feature type="non-terminal residue" evidence="2">
    <location>
        <position position="1"/>
    </location>
</feature>
<accession>A0A3A9JHJ2</accession>
<sequence length="62" mass="6812">GSRPRPGRRCPAPPRRPRRPRRRSPASIGQKRRPATGGPAKARRLPAERRANAARAGRGAAW</sequence>
<evidence type="ECO:0000256" key="1">
    <source>
        <dbReference type="SAM" id="MobiDB-lite"/>
    </source>
</evidence>
<dbReference type="EMBL" id="RAQU01000108">
    <property type="protein sequence ID" value="RKK03054.1"/>
    <property type="molecule type" value="Genomic_DNA"/>
</dbReference>
<dbReference type="InParanoid" id="A0A3A9JHJ2"/>
<evidence type="ECO:0000313" key="3">
    <source>
        <dbReference type="Proteomes" id="UP000278036"/>
    </source>
</evidence>
<gene>
    <name evidence="2" type="ORF">D6Z83_16610</name>
</gene>